<dbReference type="OrthoDB" id="3286930at2759"/>
<reference evidence="1 2" key="1">
    <citation type="submission" date="2014-04" db="EMBL/GenBank/DDBJ databases">
        <authorList>
            <consortium name="DOE Joint Genome Institute"/>
            <person name="Kuo A."/>
            <person name="Girlanda M."/>
            <person name="Perotto S."/>
            <person name="Kohler A."/>
            <person name="Nagy L.G."/>
            <person name="Floudas D."/>
            <person name="Copeland A."/>
            <person name="Barry K.W."/>
            <person name="Cichocki N."/>
            <person name="Veneault-Fourrey C."/>
            <person name="LaButti K."/>
            <person name="Lindquist E.A."/>
            <person name="Lipzen A."/>
            <person name="Lundell T."/>
            <person name="Morin E."/>
            <person name="Murat C."/>
            <person name="Sun H."/>
            <person name="Tunlid A."/>
            <person name="Henrissat B."/>
            <person name="Grigoriev I.V."/>
            <person name="Hibbett D.S."/>
            <person name="Martin F."/>
            <person name="Nordberg H.P."/>
            <person name="Cantor M.N."/>
            <person name="Hua S.X."/>
        </authorList>
    </citation>
    <scope>NUCLEOTIDE SEQUENCE [LARGE SCALE GENOMIC DNA]</scope>
    <source>
        <strain evidence="1 2">MUT 4182</strain>
    </source>
</reference>
<dbReference type="EMBL" id="KN823117">
    <property type="protein sequence ID" value="KIO22142.1"/>
    <property type="molecule type" value="Genomic_DNA"/>
</dbReference>
<proteinExistence type="predicted"/>
<protein>
    <submittedName>
        <fullName evidence="1">Uncharacterized protein</fullName>
    </submittedName>
</protein>
<dbReference type="AlphaFoldDB" id="A0A0C3LL99"/>
<organism evidence="1 2">
    <name type="scientific">Tulasnella calospora MUT 4182</name>
    <dbReference type="NCBI Taxonomy" id="1051891"/>
    <lineage>
        <taxon>Eukaryota</taxon>
        <taxon>Fungi</taxon>
        <taxon>Dikarya</taxon>
        <taxon>Basidiomycota</taxon>
        <taxon>Agaricomycotina</taxon>
        <taxon>Agaricomycetes</taxon>
        <taxon>Cantharellales</taxon>
        <taxon>Tulasnellaceae</taxon>
        <taxon>Tulasnella</taxon>
    </lineage>
</organism>
<reference evidence="2" key="2">
    <citation type="submission" date="2015-01" db="EMBL/GenBank/DDBJ databases">
        <title>Evolutionary Origins and Diversification of the Mycorrhizal Mutualists.</title>
        <authorList>
            <consortium name="DOE Joint Genome Institute"/>
            <consortium name="Mycorrhizal Genomics Consortium"/>
            <person name="Kohler A."/>
            <person name="Kuo A."/>
            <person name="Nagy L.G."/>
            <person name="Floudas D."/>
            <person name="Copeland A."/>
            <person name="Barry K.W."/>
            <person name="Cichocki N."/>
            <person name="Veneault-Fourrey C."/>
            <person name="LaButti K."/>
            <person name="Lindquist E.A."/>
            <person name="Lipzen A."/>
            <person name="Lundell T."/>
            <person name="Morin E."/>
            <person name="Murat C."/>
            <person name="Riley R."/>
            <person name="Ohm R."/>
            <person name="Sun H."/>
            <person name="Tunlid A."/>
            <person name="Henrissat B."/>
            <person name="Grigoriev I.V."/>
            <person name="Hibbett D.S."/>
            <person name="Martin F."/>
        </authorList>
    </citation>
    <scope>NUCLEOTIDE SEQUENCE [LARGE SCALE GENOMIC DNA]</scope>
    <source>
        <strain evidence="2">MUT 4182</strain>
    </source>
</reference>
<name>A0A0C3LL99_9AGAM</name>
<dbReference type="Proteomes" id="UP000054248">
    <property type="component" value="Unassembled WGS sequence"/>
</dbReference>
<evidence type="ECO:0000313" key="1">
    <source>
        <dbReference type="EMBL" id="KIO22142.1"/>
    </source>
</evidence>
<sequence>MAWLIYAPFFSDRMLYNHGDTVHIACGGNILSSYYEVGINLITRTIDGAISRFGLSRIAQHSIRLCKMTASGNNVITMLGTRVLVLKTDAFTNHLYSGDVFIGSS</sequence>
<accession>A0A0C3LL99</accession>
<keyword evidence="2" id="KW-1185">Reference proteome</keyword>
<gene>
    <name evidence="1" type="ORF">M407DRAFT_28291</name>
</gene>
<evidence type="ECO:0000313" key="2">
    <source>
        <dbReference type="Proteomes" id="UP000054248"/>
    </source>
</evidence>
<dbReference type="HOGENOM" id="CLU_2238594_0_0_1"/>